<dbReference type="Gene3D" id="3.30.565.10">
    <property type="entry name" value="Histidine kinase-like ATPase, C-terminal domain"/>
    <property type="match status" value="1"/>
</dbReference>
<evidence type="ECO:0000256" key="7">
    <source>
        <dbReference type="ARBA" id="ARBA00022840"/>
    </source>
</evidence>
<sequence>MSVIVYYLKTASIVCMTAYPITKINNFKRALQRIPTSVDIFVLSILFSFVAILGNIFGERIFDGAIAHSGLIGPVVGGIIGGPIVGLVSGLVGGLQLYFFIGGFAANAQLFSHILAGLIAGGFYKYFDHNNLSFFGTFWIGITVELVNIACIYFGTDSKLFSELYISMLSPISLCINPIGVGIFVSILKDVQTTNYLIGYNYAQQSLAIVNETLPLLENGFNPKVAEQIAKCIFDLTSFDAIAITDSRNLLALSCEESFDAQNVDFMELKGKHLKSTSFLKKYFYISNLGSYNFSETASSFPYSVIAAPLTYNNEQIGYIKAYKIHDVIDPPTIKIITGIADFLSLQVQSILAQEEAELRRKSEYENLKAQISPHFLFNTLSIIKLLIRKDPLEAQKILLKLSSLLRNTLYQTEDLVPLSKEIEIVEIYLSIQKARFTSRLEVYFEIDDVCNNLLFPTFIIQPIVENAMNHAFTDTSETMILKIAASLVDDHLIITIQDNGKGISQEIIDSVEQNTILNNMGIGLTNINRRLSYIFGENYTFGLENLHPGTKIEIDISNYSLN</sequence>
<evidence type="ECO:0000256" key="2">
    <source>
        <dbReference type="ARBA" id="ARBA00022475"/>
    </source>
</evidence>
<dbReference type="RefSeq" id="WP_194702937.1">
    <property type="nucleotide sequence ID" value="NZ_JADKNH010000010.1"/>
</dbReference>
<protein>
    <submittedName>
        <fullName evidence="15">Histidine kinase</fullName>
    </submittedName>
</protein>
<keyword evidence="10 11" id="KW-0472">Membrane</keyword>
<evidence type="ECO:0000256" key="3">
    <source>
        <dbReference type="ARBA" id="ARBA00022679"/>
    </source>
</evidence>
<feature type="domain" description="Signal transduction histidine kinase internal region" evidence="13">
    <location>
        <begin position="364"/>
        <end position="441"/>
    </location>
</feature>
<dbReference type="EMBL" id="JADKNH010000010">
    <property type="protein sequence ID" value="MBF4694698.1"/>
    <property type="molecule type" value="Genomic_DNA"/>
</dbReference>
<organism evidence="15 16">
    <name type="scientific">Fusibacter ferrireducens</name>
    <dbReference type="NCBI Taxonomy" id="2785058"/>
    <lineage>
        <taxon>Bacteria</taxon>
        <taxon>Bacillati</taxon>
        <taxon>Bacillota</taxon>
        <taxon>Clostridia</taxon>
        <taxon>Eubacteriales</taxon>
        <taxon>Eubacteriales Family XII. Incertae Sedis</taxon>
        <taxon>Fusibacter</taxon>
    </lineage>
</organism>
<dbReference type="InterPro" id="IPR003594">
    <property type="entry name" value="HATPase_dom"/>
</dbReference>
<evidence type="ECO:0000256" key="1">
    <source>
        <dbReference type="ARBA" id="ARBA00004651"/>
    </source>
</evidence>
<evidence type="ECO:0000259" key="14">
    <source>
        <dbReference type="Pfam" id="PF07694"/>
    </source>
</evidence>
<keyword evidence="9" id="KW-0902">Two-component regulatory system</keyword>
<evidence type="ECO:0000256" key="4">
    <source>
        <dbReference type="ARBA" id="ARBA00022692"/>
    </source>
</evidence>
<comment type="subcellular location">
    <subcellularLocation>
        <location evidence="1">Cell membrane</location>
        <topology evidence="1">Multi-pass membrane protein</topology>
    </subcellularLocation>
</comment>
<evidence type="ECO:0000256" key="11">
    <source>
        <dbReference type="SAM" id="Phobius"/>
    </source>
</evidence>
<evidence type="ECO:0000256" key="9">
    <source>
        <dbReference type="ARBA" id="ARBA00023012"/>
    </source>
</evidence>
<name>A0ABR9ZX19_9FIRM</name>
<keyword evidence="16" id="KW-1185">Reference proteome</keyword>
<evidence type="ECO:0000259" key="13">
    <source>
        <dbReference type="Pfam" id="PF06580"/>
    </source>
</evidence>
<dbReference type="InterPro" id="IPR050640">
    <property type="entry name" value="Bact_2-comp_sensor_kinase"/>
</dbReference>
<feature type="domain" description="Signal transduction histidine kinase 5TM receptor LytS transmembrane region" evidence="14">
    <location>
        <begin position="27"/>
        <end position="190"/>
    </location>
</feature>
<dbReference type="Proteomes" id="UP000614200">
    <property type="component" value="Unassembled WGS sequence"/>
</dbReference>
<dbReference type="Pfam" id="PF06580">
    <property type="entry name" value="His_kinase"/>
    <property type="match status" value="1"/>
</dbReference>
<feature type="transmembrane region" description="Helical" evidence="11">
    <location>
        <begin position="40"/>
        <end position="58"/>
    </location>
</feature>
<feature type="transmembrane region" description="Helical" evidence="11">
    <location>
        <begin position="168"/>
        <end position="188"/>
    </location>
</feature>
<dbReference type="InterPro" id="IPR010559">
    <property type="entry name" value="Sig_transdc_His_kin_internal"/>
</dbReference>
<evidence type="ECO:0000256" key="5">
    <source>
        <dbReference type="ARBA" id="ARBA00022741"/>
    </source>
</evidence>
<evidence type="ECO:0000313" key="16">
    <source>
        <dbReference type="Proteomes" id="UP000614200"/>
    </source>
</evidence>
<gene>
    <name evidence="15" type="ORF">ISU02_16415</name>
</gene>
<evidence type="ECO:0000256" key="8">
    <source>
        <dbReference type="ARBA" id="ARBA00022989"/>
    </source>
</evidence>
<evidence type="ECO:0000256" key="6">
    <source>
        <dbReference type="ARBA" id="ARBA00022777"/>
    </source>
</evidence>
<keyword evidence="3" id="KW-0808">Transferase</keyword>
<keyword evidence="2" id="KW-1003">Cell membrane</keyword>
<evidence type="ECO:0000259" key="12">
    <source>
        <dbReference type="Pfam" id="PF02518"/>
    </source>
</evidence>
<dbReference type="InterPro" id="IPR011620">
    <property type="entry name" value="Sig_transdc_His_kinase_LytS_TM"/>
</dbReference>
<proteinExistence type="predicted"/>
<dbReference type="InterPro" id="IPR036890">
    <property type="entry name" value="HATPase_C_sf"/>
</dbReference>
<feature type="domain" description="Histidine kinase/HSP90-like ATPase" evidence="12">
    <location>
        <begin position="460"/>
        <end position="555"/>
    </location>
</feature>
<evidence type="ECO:0000256" key="10">
    <source>
        <dbReference type="ARBA" id="ARBA00023136"/>
    </source>
</evidence>
<keyword evidence="6 15" id="KW-0418">Kinase</keyword>
<keyword evidence="7" id="KW-0067">ATP-binding</keyword>
<keyword evidence="4 11" id="KW-0812">Transmembrane</keyword>
<reference evidence="15 16" key="1">
    <citation type="submission" date="2020-11" db="EMBL/GenBank/DDBJ databases">
        <title>Fusibacter basophilias sp. nov.</title>
        <authorList>
            <person name="Qiu D."/>
        </authorList>
    </citation>
    <scope>NUCLEOTIDE SEQUENCE [LARGE SCALE GENOMIC DNA]</scope>
    <source>
        <strain evidence="15 16">Q10-2</strain>
    </source>
</reference>
<feature type="transmembrane region" description="Helical" evidence="11">
    <location>
        <begin position="132"/>
        <end position="156"/>
    </location>
</feature>
<evidence type="ECO:0000313" key="15">
    <source>
        <dbReference type="EMBL" id="MBF4694698.1"/>
    </source>
</evidence>
<dbReference type="PANTHER" id="PTHR34220:SF7">
    <property type="entry name" value="SENSOR HISTIDINE KINASE YPDA"/>
    <property type="match status" value="1"/>
</dbReference>
<accession>A0ABR9ZX19</accession>
<keyword evidence="8 11" id="KW-1133">Transmembrane helix</keyword>
<dbReference type="SUPFAM" id="SSF55874">
    <property type="entry name" value="ATPase domain of HSP90 chaperone/DNA topoisomerase II/histidine kinase"/>
    <property type="match status" value="1"/>
</dbReference>
<dbReference type="GO" id="GO:0016301">
    <property type="term" value="F:kinase activity"/>
    <property type="evidence" value="ECO:0007669"/>
    <property type="project" value="UniProtKB-KW"/>
</dbReference>
<dbReference type="Pfam" id="PF02518">
    <property type="entry name" value="HATPase_c"/>
    <property type="match status" value="1"/>
</dbReference>
<dbReference type="PANTHER" id="PTHR34220">
    <property type="entry name" value="SENSOR HISTIDINE KINASE YPDA"/>
    <property type="match status" value="1"/>
</dbReference>
<comment type="caution">
    <text evidence="15">The sequence shown here is derived from an EMBL/GenBank/DDBJ whole genome shotgun (WGS) entry which is preliminary data.</text>
</comment>
<feature type="transmembrane region" description="Helical" evidence="11">
    <location>
        <begin position="70"/>
        <end position="91"/>
    </location>
</feature>
<keyword evidence="5" id="KW-0547">Nucleotide-binding</keyword>
<feature type="transmembrane region" description="Helical" evidence="11">
    <location>
        <begin position="97"/>
        <end position="120"/>
    </location>
</feature>
<dbReference type="Pfam" id="PF07694">
    <property type="entry name" value="5TM-5TMR_LYT"/>
    <property type="match status" value="1"/>
</dbReference>